<feature type="compositionally biased region" description="Polar residues" evidence="1">
    <location>
        <begin position="79"/>
        <end position="97"/>
    </location>
</feature>
<gene>
    <name evidence="2" type="ORF">CTOB1V02_LOCUS10444</name>
</gene>
<evidence type="ECO:0000256" key="1">
    <source>
        <dbReference type="SAM" id="MobiDB-lite"/>
    </source>
</evidence>
<reference evidence="2" key="1">
    <citation type="submission" date="2020-11" db="EMBL/GenBank/DDBJ databases">
        <authorList>
            <person name="Tran Van P."/>
        </authorList>
    </citation>
    <scope>NUCLEOTIDE SEQUENCE</scope>
</reference>
<accession>A0A7R8WIX5</accession>
<organism evidence="2">
    <name type="scientific">Cyprideis torosa</name>
    <dbReference type="NCBI Taxonomy" id="163714"/>
    <lineage>
        <taxon>Eukaryota</taxon>
        <taxon>Metazoa</taxon>
        <taxon>Ecdysozoa</taxon>
        <taxon>Arthropoda</taxon>
        <taxon>Crustacea</taxon>
        <taxon>Oligostraca</taxon>
        <taxon>Ostracoda</taxon>
        <taxon>Podocopa</taxon>
        <taxon>Podocopida</taxon>
        <taxon>Cytherocopina</taxon>
        <taxon>Cytheroidea</taxon>
        <taxon>Cytherideidae</taxon>
        <taxon>Cyprideis</taxon>
    </lineage>
</organism>
<dbReference type="AlphaFoldDB" id="A0A7R8WIX5"/>
<sequence>MEPPRQQIKRRHSDKRRASSKHPRKNDGRSRSRNAKQPHVLDYYDLEHHEYPRHLLITPLGSTGRGGSQPTAIDDDQENTSSSEFAFGRTTASTTADRSYARGGGSAKEEEDGNDFEISFLYEGDPAKPGAETHKIYERNNFQACEFPQMEFLLKRNYRR</sequence>
<feature type="compositionally biased region" description="Basic residues" evidence="1">
    <location>
        <begin position="7"/>
        <end position="24"/>
    </location>
</feature>
<feature type="region of interest" description="Disordered" evidence="1">
    <location>
        <begin position="1"/>
        <end position="114"/>
    </location>
</feature>
<name>A0A7R8WIX5_9CRUS</name>
<evidence type="ECO:0000313" key="2">
    <source>
        <dbReference type="EMBL" id="CAD7232611.1"/>
    </source>
</evidence>
<protein>
    <submittedName>
        <fullName evidence="2">Uncharacterized protein</fullName>
    </submittedName>
</protein>
<dbReference type="EMBL" id="OB664866">
    <property type="protein sequence ID" value="CAD7232611.1"/>
    <property type="molecule type" value="Genomic_DNA"/>
</dbReference>
<proteinExistence type="predicted"/>